<dbReference type="Proteomes" id="UP000030765">
    <property type="component" value="Unassembled WGS sequence"/>
</dbReference>
<dbReference type="EnsemblMetazoa" id="ASIC010637-RA">
    <property type="protein sequence ID" value="ASIC010637-PA"/>
    <property type="gene ID" value="ASIC010637"/>
</dbReference>
<evidence type="ECO:0000313" key="2">
    <source>
        <dbReference type="EMBL" id="KFB42882.1"/>
    </source>
</evidence>
<reference evidence="2 4" key="1">
    <citation type="journal article" date="2014" name="BMC Genomics">
        <title>Genome sequence of Anopheles sinensis provides insight into genetics basis of mosquito competence for malaria parasites.</title>
        <authorList>
            <person name="Zhou D."/>
            <person name="Zhang D."/>
            <person name="Ding G."/>
            <person name="Shi L."/>
            <person name="Hou Q."/>
            <person name="Ye Y."/>
            <person name="Xu Y."/>
            <person name="Zhou H."/>
            <person name="Xiong C."/>
            <person name="Li S."/>
            <person name="Yu J."/>
            <person name="Hong S."/>
            <person name="Yu X."/>
            <person name="Zou P."/>
            <person name="Chen C."/>
            <person name="Chang X."/>
            <person name="Wang W."/>
            <person name="Lv Y."/>
            <person name="Sun Y."/>
            <person name="Ma L."/>
            <person name="Shen B."/>
            <person name="Zhu C."/>
        </authorList>
    </citation>
    <scope>NUCLEOTIDE SEQUENCE [LARGE SCALE GENOMIC DNA]</scope>
</reference>
<reference evidence="3" key="2">
    <citation type="submission" date="2020-05" db="UniProtKB">
        <authorList>
            <consortium name="EnsemblMetazoa"/>
        </authorList>
    </citation>
    <scope>IDENTIFICATION</scope>
</reference>
<organism evidence="2">
    <name type="scientific">Anopheles sinensis</name>
    <name type="common">Mosquito</name>
    <dbReference type="NCBI Taxonomy" id="74873"/>
    <lineage>
        <taxon>Eukaryota</taxon>
        <taxon>Metazoa</taxon>
        <taxon>Ecdysozoa</taxon>
        <taxon>Arthropoda</taxon>
        <taxon>Hexapoda</taxon>
        <taxon>Insecta</taxon>
        <taxon>Pterygota</taxon>
        <taxon>Neoptera</taxon>
        <taxon>Endopterygota</taxon>
        <taxon>Diptera</taxon>
        <taxon>Nematocera</taxon>
        <taxon>Culicoidea</taxon>
        <taxon>Culicidae</taxon>
        <taxon>Anophelinae</taxon>
        <taxon>Anopheles</taxon>
    </lineage>
</organism>
<evidence type="ECO:0000313" key="3">
    <source>
        <dbReference type="EnsemblMetazoa" id="ASIC010637-PA"/>
    </source>
</evidence>
<evidence type="ECO:0000256" key="1">
    <source>
        <dbReference type="SAM" id="MobiDB-lite"/>
    </source>
</evidence>
<keyword evidence="4" id="KW-1185">Reference proteome</keyword>
<name>A0A084VY38_ANOSI</name>
<dbReference type="EMBL" id="ATLV01018272">
    <property type="status" value="NOT_ANNOTATED_CDS"/>
    <property type="molecule type" value="Genomic_DNA"/>
</dbReference>
<protein>
    <submittedName>
        <fullName evidence="2 3">Uncharacterized protein</fullName>
    </submittedName>
</protein>
<dbReference type="EMBL" id="KE525226">
    <property type="protein sequence ID" value="KFB42882.1"/>
    <property type="molecule type" value="Genomic_DNA"/>
</dbReference>
<dbReference type="VEuPathDB" id="VectorBase:ASIC010637"/>
<gene>
    <name evidence="2" type="ORF">ZHAS_00010637</name>
</gene>
<proteinExistence type="predicted"/>
<sequence>MSAEIGPLPTRSRRNLPEDSPRTVGTAVFASRRPPALRSRTAAEAGSVGIYGTVIAQRAQKFEDEQKRQGNPVVKGREGKKHPHHNPPGPGFAQPVHRRPRSGGGRRFVWLPDCISIGFRLVGGREQKDAAEGPK</sequence>
<feature type="region of interest" description="Disordered" evidence="1">
    <location>
        <begin position="1"/>
        <end position="27"/>
    </location>
</feature>
<feature type="region of interest" description="Disordered" evidence="1">
    <location>
        <begin position="61"/>
        <end position="108"/>
    </location>
</feature>
<dbReference type="AlphaFoldDB" id="A0A084VY38"/>
<accession>A0A084VY38</accession>
<evidence type="ECO:0000313" key="4">
    <source>
        <dbReference type="Proteomes" id="UP000030765"/>
    </source>
</evidence>